<organism evidence="1 2">
    <name type="scientific">Zingiber officinale</name>
    <name type="common">Ginger</name>
    <name type="synonym">Amomum zingiber</name>
    <dbReference type="NCBI Taxonomy" id="94328"/>
    <lineage>
        <taxon>Eukaryota</taxon>
        <taxon>Viridiplantae</taxon>
        <taxon>Streptophyta</taxon>
        <taxon>Embryophyta</taxon>
        <taxon>Tracheophyta</taxon>
        <taxon>Spermatophyta</taxon>
        <taxon>Magnoliopsida</taxon>
        <taxon>Liliopsida</taxon>
        <taxon>Zingiberales</taxon>
        <taxon>Zingiberaceae</taxon>
        <taxon>Zingiber</taxon>
    </lineage>
</organism>
<proteinExistence type="predicted"/>
<reference evidence="1 2" key="1">
    <citation type="submission" date="2020-08" db="EMBL/GenBank/DDBJ databases">
        <title>Plant Genome Project.</title>
        <authorList>
            <person name="Zhang R.-G."/>
        </authorList>
    </citation>
    <scope>NUCLEOTIDE SEQUENCE [LARGE SCALE GENOMIC DNA]</scope>
    <source>
        <tissue evidence="1">Rhizome</tissue>
    </source>
</reference>
<sequence length="90" mass="10499">MTLPRIMTTRETILQILHNLCNSFAWINCFVDNSVPQSILGYNAARMLYHPFLASLCWRYMAEWANCALDESWAPEGSTNVRQLYLDRKL</sequence>
<keyword evidence="2" id="KW-1185">Reference proteome</keyword>
<accession>A0A8J5K6R4</accession>
<evidence type="ECO:0000313" key="2">
    <source>
        <dbReference type="Proteomes" id="UP000734854"/>
    </source>
</evidence>
<gene>
    <name evidence="1" type="ORF">ZIOFF_064582</name>
</gene>
<comment type="caution">
    <text evidence="1">The sequence shown here is derived from an EMBL/GenBank/DDBJ whole genome shotgun (WGS) entry which is preliminary data.</text>
</comment>
<evidence type="ECO:0000313" key="1">
    <source>
        <dbReference type="EMBL" id="KAG6475364.1"/>
    </source>
</evidence>
<protein>
    <submittedName>
        <fullName evidence="1">Uncharacterized protein</fullName>
    </submittedName>
</protein>
<dbReference type="EMBL" id="JACMSC010000018">
    <property type="protein sequence ID" value="KAG6475364.1"/>
    <property type="molecule type" value="Genomic_DNA"/>
</dbReference>
<name>A0A8J5K6R4_ZINOF</name>
<dbReference type="AlphaFoldDB" id="A0A8J5K6R4"/>
<dbReference type="Proteomes" id="UP000734854">
    <property type="component" value="Unassembled WGS sequence"/>
</dbReference>